<reference evidence="2" key="1">
    <citation type="submission" date="2022-02" db="EMBL/GenBank/DDBJ databases">
        <title>Coral-associated bacteria.</title>
        <authorList>
            <person name="Tang K."/>
            <person name="Wang X."/>
        </authorList>
    </citation>
    <scope>NUCLEOTIDE SEQUENCE</scope>
    <source>
        <strain evidence="2">SCSIO 43006</strain>
    </source>
</reference>
<dbReference type="InterPro" id="IPR004360">
    <property type="entry name" value="Glyas_Fos-R_dOase_dom"/>
</dbReference>
<dbReference type="InterPro" id="IPR029068">
    <property type="entry name" value="Glyas_Bleomycin-R_OHBP_Dase"/>
</dbReference>
<dbReference type="Pfam" id="PF00903">
    <property type="entry name" value="Glyoxalase"/>
    <property type="match status" value="1"/>
</dbReference>
<dbReference type="Proteomes" id="UP001055658">
    <property type="component" value="Chromosome"/>
</dbReference>
<organism evidence="2 3">
    <name type="scientific">Microbulbifer variabilis</name>
    <dbReference type="NCBI Taxonomy" id="266805"/>
    <lineage>
        <taxon>Bacteria</taxon>
        <taxon>Pseudomonadati</taxon>
        <taxon>Pseudomonadota</taxon>
        <taxon>Gammaproteobacteria</taxon>
        <taxon>Cellvibrionales</taxon>
        <taxon>Microbulbiferaceae</taxon>
        <taxon>Microbulbifer</taxon>
    </lineage>
</organism>
<gene>
    <name evidence="2" type="ORF">MJO52_09100</name>
</gene>
<dbReference type="Gene3D" id="3.10.180.10">
    <property type="entry name" value="2,3-Dihydroxybiphenyl 1,2-Dioxygenase, domain 1"/>
    <property type="match status" value="1"/>
</dbReference>
<evidence type="ECO:0000313" key="3">
    <source>
        <dbReference type="Proteomes" id="UP001055658"/>
    </source>
</evidence>
<dbReference type="InterPro" id="IPR037523">
    <property type="entry name" value="VOC_core"/>
</dbReference>
<sequence>MKMNYVVLGSNDLEASIRFYNSLFEDTRFEQLFSNERMTFWRYKEFTFSVAEPFDGEEATNGNGTMVGFNAESKKEVVRLYDKAVELGGTCAGKPAQRGLKFAAYVRGLDGNKICFFE</sequence>
<dbReference type="EMBL" id="CP092418">
    <property type="protein sequence ID" value="USD23277.1"/>
    <property type="molecule type" value="Genomic_DNA"/>
</dbReference>
<dbReference type="RefSeq" id="WP_252085623.1">
    <property type="nucleotide sequence ID" value="NZ_CP092418.1"/>
</dbReference>
<evidence type="ECO:0000259" key="1">
    <source>
        <dbReference type="PROSITE" id="PS51819"/>
    </source>
</evidence>
<dbReference type="PANTHER" id="PTHR35006">
    <property type="entry name" value="GLYOXALASE FAMILY PROTEIN (AFU_ORTHOLOGUE AFUA_5G14830)"/>
    <property type="match status" value="1"/>
</dbReference>
<dbReference type="PROSITE" id="PS51819">
    <property type="entry name" value="VOC"/>
    <property type="match status" value="1"/>
</dbReference>
<evidence type="ECO:0000313" key="2">
    <source>
        <dbReference type="EMBL" id="USD23277.1"/>
    </source>
</evidence>
<name>A0ABY4VGR5_9GAMM</name>
<protein>
    <submittedName>
        <fullName evidence="2">VOC family protein</fullName>
    </submittedName>
</protein>
<dbReference type="PANTHER" id="PTHR35006:SF1">
    <property type="entry name" value="BLL2941 PROTEIN"/>
    <property type="match status" value="1"/>
</dbReference>
<proteinExistence type="predicted"/>
<dbReference type="CDD" id="cd07262">
    <property type="entry name" value="VOC_like"/>
    <property type="match status" value="1"/>
</dbReference>
<dbReference type="SUPFAM" id="SSF54593">
    <property type="entry name" value="Glyoxalase/Bleomycin resistance protein/Dihydroxybiphenyl dioxygenase"/>
    <property type="match status" value="1"/>
</dbReference>
<accession>A0ABY4VGR5</accession>
<keyword evidence="3" id="KW-1185">Reference proteome</keyword>
<feature type="domain" description="VOC" evidence="1">
    <location>
        <begin position="2"/>
        <end position="118"/>
    </location>
</feature>